<dbReference type="EMBL" id="MU003710">
    <property type="protein sequence ID" value="KAF2805059.1"/>
    <property type="molecule type" value="Genomic_DNA"/>
</dbReference>
<evidence type="ECO:0000313" key="1">
    <source>
        <dbReference type="EMBL" id="KAF2805059.1"/>
    </source>
</evidence>
<accession>A0A6A6Y8U9</accession>
<reference evidence="1 3" key="1">
    <citation type="journal article" date="2020" name="Stud. Mycol.">
        <title>101 Dothideomycetes genomes: a test case for predicting lifestyles and emergence of pathogens.</title>
        <authorList>
            <person name="Haridas S."/>
            <person name="Albert R."/>
            <person name="Binder M."/>
            <person name="Bloem J."/>
            <person name="Labutti K."/>
            <person name="Salamov A."/>
            <person name="Andreopoulos B."/>
            <person name="Baker S."/>
            <person name="Barry K."/>
            <person name="Bills G."/>
            <person name="Bluhm B."/>
            <person name="Cannon C."/>
            <person name="Castanera R."/>
            <person name="Culley D."/>
            <person name="Daum C."/>
            <person name="Ezra D."/>
            <person name="Gonzalez J."/>
            <person name="Henrissat B."/>
            <person name="Kuo A."/>
            <person name="Liang C."/>
            <person name="Lipzen A."/>
            <person name="Lutzoni F."/>
            <person name="Magnuson J."/>
            <person name="Mondo S."/>
            <person name="Nolan M."/>
            <person name="Ohm R."/>
            <person name="Pangilinan J."/>
            <person name="Park H.-J."/>
            <person name="Ramirez L."/>
            <person name="Alfaro M."/>
            <person name="Sun H."/>
            <person name="Tritt A."/>
            <person name="Yoshinaga Y."/>
            <person name="Zwiers L.-H."/>
            <person name="Turgeon B."/>
            <person name="Goodwin S."/>
            <person name="Spatafora J."/>
            <person name="Crous P."/>
            <person name="Grigoriev I."/>
        </authorList>
    </citation>
    <scope>NUCLEOTIDE SEQUENCE</scope>
    <source>
        <strain evidence="1 3">CBS 304.34</strain>
    </source>
</reference>
<sequence length="174" mass="19268">MSGPHSQELNYRIFDNKAPCRTNIIQKTDLFRTTTSKIIRDSNYSYEAIVQALTSASIPLLGMELLRVGHPECSYASPPMLAVNLRIVSTCPISQFLCFLYVSKSKISITAGVIYYNGSEFCKLVPESLCLVSSVIPQISCLSVVAFEVCYQCSSKAGFEMDEFRIPGTFTASF</sequence>
<gene>
    <name evidence="1 3" type="ORF">BDZ99DRAFT_112219</name>
</gene>
<proteinExistence type="predicted"/>
<reference evidence="3" key="2">
    <citation type="submission" date="2020-04" db="EMBL/GenBank/DDBJ databases">
        <authorList>
            <consortium name="NCBI Genome Project"/>
        </authorList>
    </citation>
    <scope>NUCLEOTIDE SEQUENCE</scope>
    <source>
        <strain evidence="3">CBS 304.34</strain>
    </source>
</reference>
<dbReference type="AlphaFoldDB" id="A0A6A6Y8U9"/>
<organism evidence="1">
    <name type="scientific">Mytilinidion resinicola</name>
    <dbReference type="NCBI Taxonomy" id="574789"/>
    <lineage>
        <taxon>Eukaryota</taxon>
        <taxon>Fungi</taxon>
        <taxon>Dikarya</taxon>
        <taxon>Ascomycota</taxon>
        <taxon>Pezizomycotina</taxon>
        <taxon>Dothideomycetes</taxon>
        <taxon>Pleosporomycetidae</taxon>
        <taxon>Mytilinidiales</taxon>
        <taxon>Mytilinidiaceae</taxon>
        <taxon>Mytilinidion</taxon>
    </lineage>
</organism>
<dbReference type="RefSeq" id="XP_033572023.1">
    <property type="nucleotide sequence ID" value="XM_033712426.1"/>
</dbReference>
<name>A0A6A6Y8U9_9PEZI</name>
<dbReference type="GeneID" id="54453319"/>
<evidence type="ECO:0000313" key="2">
    <source>
        <dbReference type="Proteomes" id="UP000504636"/>
    </source>
</evidence>
<reference evidence="3" key="3">
    <citation type="submission" date="2025-04" db="UniProtKB">
        <authorList>
            <consortium name="RefSeq"/>
        </authorList>
    </citation>
    <scope>IDENTIFICATION</scope>
    <source>
        <strain evidence="3">CBS 304.34</strain>
    </source>
</reference>
<keyword evidence="2" id="KW-1185">Reference proteome</keyword>
<evidence type="ECO:0000313" key="3">
    <source>
        <dbReference type="RefSeq" id="XP_033572023.1"/>
    </source>
</evidence>
<dbReference type="Proteomes" id="UP000504636">
    <property type="component" value="Unplaced"/>
</dbReference>
<protein>
    <submittedName>
        <fullName evidence="1 3">Uncharacterized protein</fullName>
    </submittedName>
</protein>